<dbReference type="Pfam" id="PF01522">
    <property type="entry name" value="Polysacc_deac_1"/>
    <property type="match status" value="1"/>
</dbReference>
<accession>A0A9D1NW49</accession>
<feature type="domain" description="NodB homology" evidence="1">
    <location>
        <begin position="31"/>
        <end position="267"/>
    </location>
</feature>
<dbReference type="InterPro" id="IPR002509">
    <property type="entry name" value="NODB_dom"/>
</dbReference>
<organism evidence="2 3">
    <name type="scientific">Candidatus Pullilachnospira stercoravium</name>
    <dbReference type="NCBI Taxonomy" id="2840913"/>
    <lineage>
        <taxon>Bacteria</taxon>
        <taxon>Bacillati</taxon>
        <taxon>Bacillota</taxon>
        <taxon>Clostridia</taxon>
        <taxon>Lachnospirales</taxon>
        <taxon>Lachnospiraceae</taxon>
        <taxon>Lachnospiraceae incertae sedis</taxon>
        <taxon>Candidatus Pullilachnospira</taxon>
    </lineage>
</organism>
<evidence type="ECO:0000313" key="2">
    <source>
        <dbReference type="EMBL" id="HIV13950.1"/>
    </source>
</evidence>
<sequence length="267" mass="30516">MNEKKMNTLFTVNLDGESFWEGMFEGTEKRPKTLSMGEYGIRRGLDRVLRVFGEHQVEATFFVPGIIARRHPEAIEKILDGGHEIAFHGDTHRPMQLLSAEELAEEFARGTESLRQLTGVQPEGFRAPEGEVTEAVFAAASQAGYRYSSSLYDNDMPYLRGDLVEIPMNWNLHDFPYFAFNYGPAFPSGQSRVSSYRRVEENYVEEMDAYLHYGLTYVAQFTPQSIGSPGKIQILEHLLSHMEPLRDNMQVTTCQKLARKFREHPLP</sequence>
<dbReference type="GO" id="GO:0005975">
    <property type="term" value="P:carbohydrate metabolic process"/>
    <property type="evidence" value="ECO:0007669"/>
    <property type="project" value="InterPro"/>
</dbReference>
<evidence type="ECO:0000259" key="1">
    <source>
        <dbReference type="PROSITE" id="PS51677"/>
    </source>
</evidence>
<dbReference type="AlphaFoldDB" id="A0A9D1NW49"/>
<dbReference type="SUPFAM" id="SSF88713">
    <property type="entry name" value="Glycoside hydrolase/deacetylase"/>
    <property type="match status" value="1"/>
</dbReference>
<dbReference type="InterPro" id="IPR011330">
    <property type="entry name" value="Glyco_hydro/deAcase_b/a-brl"/>
</dbReference>
<proteinExistence type="predicted"/>
<dbReference type="EMBL" id="DVON01000268">
    <property type="protein sequence ID" value="HIV13950.1"/>
    <property type="molecule type" value="Genomic_DNA"/>
</dbReference>
<dbReference type="PANTHER" id="PTHR47561:SF1">
    <property type="entry name" value="POLYSACCHARIDE DEACETYLASE FAMILY PROTEIN (AFU_ORTHOLOGUE AFUA_6G05030)"/>
    <property type="match status" value="1"/>
</dbReference>
<gene>
    <name evidence="2" type="ORF">IAA63_12550</name>
</gene>
<comment type="caution">
    <text evidence="2">The sequence shown here is derived from an EMBL/GenBank/DDBJ whole genome shotgun (WGS) entry which is preliminary data.</text>
</comment>
<reference evidence="2" key="1">
    <citation type="submission" date="2020-10" db="EMBL/GenBank/DDBJ databases">
        <authorList>
            <person name="Gilroy R."/>
        </authorList>
    </citation>
    <scope>NUCLEOTIDE SEQUENCE</scope>
    <source>
        <strain evidence="2">ChiBcec2-4451</strain>
    </source>
</reference>
<dbReference type="Gene3D" id="3.20.20.370">
    <property type="entry name" value="Glycoside hydrolase/deacetylase"/>
    <property type="match status" value="1"/>
</dbReference>
<protein>
    <submittedName>
        <fullName evidence="2">Polysaccharide deacetylase family protein</fullName>
    </submittedName>
</protein>
<dbReference type="PANTHER" id="PTHR47561">
    <property type="entry name" value="POLYSACCHARIDE DEACETYLASE FAMILY PROTEIN (AFU_ORTHOLOGUE AFUA_6G05030)"/>
    <property type="match status" value="1"/>
</dbReference>
<evidence type="ECO:0000313" key="3">
    <source>
        <dbReference type="Proteomes" id="UP000886723"/>
    </source>
</evidence>
<dbReference type="PROSITE" id="PS51677">
    <property type="entry name" value="NODB"/>
    <property type="match status" value="1"/>
</dbReference>
<dbReference type="Proteomes" id="UP000886723">
    <property type="component" value="Unassembled WGS sequence"/>
</dbReference>
<dbReference type="GO" id="GO:0016810">
    <property type="term" value="F:hydrolase activity, acting on carbon-nitrogen (but not peptide) bonds"/>
    <property type="evidence" value="ECO:0007669"/>
    <property type="project" value="InterPro"/>
</dbReference>
<name>A0A9D1NW49_9FIRM</name>
<reference evidence="2" key="2">
    <citation type="journal article" date="2021" name="PeerJ">
        <title>Extensive microbial diversity within the chicken gut microbiome revealed by metagenomics and culture.</title>
        <authorList>
            <person name="Gilroy R."/>
            <person name="Ravi A."/>
            <person name="Getino M."/>
            <person name="Pursley I."/>
            <person name="Horton D.L."/>
            <person name="Alikhan N.F."/>
            <person name="Baker D."/>
            <person name="Gharbi K."/>
            <person name="Hall N."/>
            <person name="Watson M."/>
            <person name="Adriaenssens E.M."/>
            <person name="Foster-Nyarko E."/>
            <person name="Jarju S."/>
            <person name="Secka A."/>
            <person name="Antonio M."/>
            <person name="Oren A."/>
            <person name="Chaudhuri R.R."/>
            <person name="La Ragione R."/>
            <person name="Hildebrand F."/>
            <person name="Pallen M.J."/>
        </authorList>
    </citation>
    <scope>NUCLEOTIDE SEQUENCE</scope>
    <source>
        <strain evidence="2">ChiBcec2-4451</strain>
    </source>
</reference>